<dbReference type="InterPro" id="IPR050158">
    <property type="entry name" value="Ubiquitin_ubiquitin-like"/>
</dbReference>
<dbReference type="AlphaFoldDB" id="A0A1Q9DIH9"/>
<gene>
    <name evidence="2" type="primary">RPL40</name>
    <name evidence="2" type="ORF">AK812_SmicGene22965</name>
</gene>
<dbReference type="InterPro" id="IPR029071">
    <property type="entry name" value="Ubiquitin-like_domsf"/>
</dbReference>
<feature type="domain" description="Ubiquitin-like" evidence="1">
    <location>
        <begin position="112"/>
        <end position="171"/>
    </location>
</feature>
<dbReference type="OrthoDB" id="420094at2759"/>
<comment type="caution">
    <text evidence="2">The sequence shown here is derived from an EMBL/GenBank/DDBJ whole genome shotgun (WGS) entry which is preliminary data.</text>
</comment>
<proteinExistence type="predicted"/>
<reference evidence="2 3" key="1">
    <citation type="submission" date="2016-02" db="EMBL/GenBank/DDBJ databases">
        <title>Genome analysis of coral dinoflagellate symbionts highlights evolutionary adaptations to a symbiotic lifestyle.</title>
        <authorList>
            <person name="Aranda M."/>
            <person name="Li Y."/>
            <person name="Liew Y.J."/>
            <person name="Baumgarten S."/>
            <person name="Simakov O."/>
            <person name="Wilson M."/>
            <person name="Piel J."/>
            <person name="Ashoor H."/>
            <person name="Bougouffa S."/>
            <person name="Bajic V.B."/>
            <person name="Ryu T."/>
            <person name="Ravasi T."/>
            <person name="Bayer T."/>
            <person name="Micklem G."/>
            <person name="Kim H."/>
            <person name="Bhak J."/>
            <person name="Lajeunesse T.C."/>
            <person name="Voolstra C.R."/>
        </authorList>
    </citation>
    <scope>NUCLEOTIDE SEQUENCE [LARGE SCALE GENOMIC DNA]</scope>
    <source>
        <strain evidence="2 3">CCMP2467</strain>
    </source>
</reference>
<dbReference type="InterPro" id="IPR000626">
    <property type="entry name" value="Ubiquitin-like_dom"/>
</dbReference>
<dbReference type="PROSITE" id="PS50053">
    <property type="entry name" value="UBIQUITIN_2"/>
    <property type="match status" value="1"/>
</dbReference>
<accession>A0A1Q9DIH9</accession>
<dbReference type="InterPro" id="IPR019956">
    <property type="entry name" value="Ubiquitin_dom"/>
</dbReference>
<evidence type="ECO:0000259" key="1">
    <source>
        <dbReference type="PROSITE" id="PS50053"/>
    </source>
</evidence>
<dbReference type="PANTHER" id="PTHR10666">
    <property type="entry name" value="UBIQUITIN"/>
    <property type="match status" value="1"/>
</dbReference>
<dbReference type="SUPFAM" id="SSF54236">
    <property type="entry name" value="Ubiquitin-like"/>
    <property type="match status" value="1"/>
</dbReference>
<evidence type="ECO:0000313" key="3">
    <source>
        <dbReference type="Proteomes" id="UP000186817"/>
    </source>
</evidence>
<dbReference type="Proteomes" id="UP000186817">
    <property type="component" value="Unassembled WGS sequence"/>
</dbReference>
<name>A0A1Q9DIH9_SYMMI</name>
<evidence type="ECO:0000313" key="2">
    <source>
        <dbReference type="EMBL" id="OLP94956.1"/>
    </source>
</evidence>
<keyword evidence="2" id="KW-0689">Ribosomal protein</keyword>
<dbReference type="PRINTS" id="PR00348">
    <property type="entry name" value="UBIQUITIN"/>
</dbReference>
<dbReference type="Gene3D" id="3.40.30.10">
    <property type="entry name" value="Glutaredoxin"/>
    <property type="match status" value="1"/>
</dbReference>
<dbReference type="Gene3D" id="3.10.20.90">
    <property type="entry name" value="Phosphatidylinositol 3-kinase Catalytic Subunit, Chain A, domain 1"/>
    <property type="match status" value="1"/>
</dbReference>
<protein>
    <submittedName>
        <fullName evidence="2">Ubiquitin-60S ribosomal protein L40</fullName>
    </submittedName>
</protein>
<sequence>MFDGGSGDDAAMPVMIVIAIITAKKQYNIMASIIEKVVSFSHAVFDKEPGAQRLVARMLAEKVVLKMIQHVEAIQLQQQSLLATVAEVVDQSSGSCIHAKTLMGQTVQVDGIDANTTIEQVKEGIQHKEGIPAEMQQVLDAGKQLEHGRTCGDYNIQGGTELHMVPNLRGGTYDSISGRQGFKVVANKIVFDDGNEWKFDGSPESLQRYSDHEQKLVTFASKAEMLSYLESCRMEELLRRLELVQSRGREVAKEAALCLCLSRKASQNQKTEKVADEFPPEDPQLDDALLERMLRRQEELRFAPETLERMRACTASGGEWLDVVRDLQREVAIESGFRSAVGISTAARRMQTAHTVAPKLAKLSVYARANLAEDGFLKPGQPLPDVALVDLDGQSKRLKAHATDVWPIDGPQVLEPQSTMQRLQTALEFQRKCKLTWTMAVDGIEDAFLHSFAPWPFRFYVFRGDRLEFKSAPVDGTHSFDEVEEAIRKFEAELSG</sequence>
<dbReference type="EMBL" id="LSRX01000520">
    <property type="protein sequence ID" value="OLP94956.1"/>
    <property type="molecule type" value="Genomic_DNA"/>
</dbReference>
<dbReference type="SMART" id="SM00213">
    <property type="entry name" value="UBQ"/>
    <property type="match status" value="1"/>
</dbReference>
<dbReference type="GO" id="GO:0005840">
    <property type="term" value="C:ribosome"/>
    <property type="evidence" value="ECO:0007669"/>
    <property type="project" value="UniProtKB-KW"/>
</dbReference>
<dbReference type="Pfam" id="PF00240">
    <property type="entry name" value="ubiquitin"/>
    <property type="match status" value="1"/>
</dbReference>
<organism evidence="2 3">
    <name type="scientific">Symbiodinium microadriaticum</name>
    <name type="common">Dinoflagellate</name>
    <name type="synonym">Zooxanthella microadriatica</name>
    <dbReference type="NCBI Taxonomy" id="2951"/>
    <lineage>
        <taxon>Eukaryota</taxon>
        <taxon>Sar</taxon>
        <taxon>Alveolata</taxon>
        <taxon>Dinophyceae</taxon>
        <taxon>Suessiales</taxon>
        <taxon>Symbiodiniaceae</taxon>
        <taxon>Symbiodinium</taxon>
    </lineage>
</organism>
<keyword evidence="2" id="KW-0687">Ribonucleoprotein</keyword>
<keyword evidence="3" id="KW-1185">Reference proteome</keyword>